<sequence length="146" mass="16573">MSEYDCELCHSPGGEELWADSHCRVVRVTSHEGTTFPGFCRVIWQPHVAEMSDLTEREASHLMRIVQAVERTLRQQLAPDKINLASLGNLVPHLHWHVIPRWHDDSHFPSPIWATPSRIGAPRIIPSSTALSTALHQQLLPRSHDQ</sequence>
<dbReference type="InterPro" id="IPR011146">
    <property type="entry name" value="HIT-like"/>
</dbReference>
<proteinExistence type="predicted"/>
<name>A0A0C5JCW2_9PROT</name>
<gene>
    <name evidence="3" type="ORF">PG1C_12870</name>
</gene>
<dbReference type="PROSITE" id="PS51084">
    <property type="entry name" value="HIT_2"/>
    <property type="match status" value="1"/>
</dbReference>
<evidence type="ECO:0000313" key="4">
    <source>
        <dbReference type="Proteomes" id="UP000061603"/>
    </source>
</evidence>
<evidence type="ECO:0000313" key="3">
    <source>
        <dbReference type="EMBL" id="AJP49670.1"/>
    </source>
</evidence>
<dbReference type="PANTHER" id="PTHR42997">
    <property type="entry name" value="HIT FAMILY HYDROLASE"/>
    <property type="match status" value="1"/>
</dbReference>
<organism evidence="3 4">
    <name type="scientific">Rugosibacter aromaticivorans</name>
    <dbReference type="NCBI Taxonomy" id="1565605"/>
    <lineage>
        <taxon>Bacteria</taxon>
        <taxon>Pseudomonadati</taxon>
        <taxon>Pseudomonadota</taxon>
        <taxon>Betaproteobacteria</taxon>
        <taxon>Nitrosomonadales</taxon>
        <taxon>Sterolibacteriaceae</taxon>
        <taxon>Rugosibacter</taxon>
    </lineage>
</organism>
<dbReference type="AlphaFoldDB" id="A0A0C5JCW2"/>
<dbReference type="GO" id="GO:0003824">
    <property type="term" value="F:catalytic activity"/>
    <property type="evidence" value="ECO:0007669"/>
    <property type="project" value="InterPro"/>
</dbReference>
<dbReference type="InterPro" id="IPR052908">
    <property type="entry name" value="AP-4-A_phosphorylase"/>
</dbReference>
<dbReference type="Proteomes" id="UP000061603">
    <property type="component" value="Chromosome"/>
</dbReference>
<reference evidence="3 4" key="1">
    <citation type="journal article" date="2015" name="Genome Announc.">
        <title>Complete Genome Sequence of a Novel Bacterium within the Family Rhodocyclaceae That Degrades Polycyclic Aromatic Hydrocarbons.</title>
        <authorList>
            <person name="Singleton D.R."/>
            <person name="Dickey A.N."/>
            <person name="Scholl E.H."/>
            <person name="Wright F.A."/>
            <person name="Aitken M.D."/>
        </authorList>
    </citation>
    <scope>NUCLEOTIDE SEQUENCE [LARGE SCALE GENOMIC DNA]</scope>
    <source>
        <strain evidence="4">PG1-Ca6</strain>
    </source>
</reference>
<dbReference type="SUPFAM" id="SSF54197">
    <property type="entry name" value="HIT-like"/>
    <property type="match status" value="1"/>
</dbReference>
<dbReference type="STRING" id="1565605.PG1C_12870"/>
<keyword evidence="4" id="KW-1185">Reference proteome</keyword>
<dbReference type="KEGG" id="rbu:PG1C_12870"/>
<dbReference type="Pfam" id="PF01230">
    <property type="entry name" value="HIT"/>
    <property type="match status" value="1"/>
</dbReference>
<dbReference type="PANTHER" id="PTHR42997:SF1">
    <property type="entry name" value="AP-4-A PHOSPHORYLASE"/>
    <property type="match status" value="1"/>
</dbReference>
<protein>
    <recommendedName>
        <fullName evidence="2">HIT domain-containing protein</fullName>
    </recommendedName>
</protein>
<dbReference type="Gene3D" id="3.30.428.10">
    <property type="entry name" value="HIT-like"/>
    <property type="match status" value="1"/>
</dbReference>
<dbReference type="InterPro" id="IPR036265">
    <property type="entry name" value="HIT-like_sf"/>
</dbReference>
<accession>A0A0C5JCW2</accession>
<evidence type="ECO:0000259" key="2">
    <source>
        <dbReference type="PROSITE" id="PS51084"/>
    </source>
</evidence>
<dbReference type="EMBL" id="CP010554">
    <property type="protein sequence ID" value="AJP49670.1"/>
    <property type="molecule type" value="Genomic_DNA"/>
</dbReference>
<feature type="domain" description="HIT" evidence="2">
    <location>
        <begin position="37"/>
        <end position="108"/>
    </location>
</feature>
<feature type="short sequence motif" description="Histidine triad motif" evidence="1">
    <location>
        <begin position="93"/>
        <end position="97"/>
    </location>
</feature>
<dbReference type="HOGENOM" id="CLU_123330_2_0_4"/>
<evidence type="ECO:0000256" key="1">
    <source>
        <dbReference type="PROSITE-ProRule" id="PRU00464"/>
    </source>
</evidence>